<feature type="transmembrane region" description="Helical" evidence="1">
    <location>
        <begin position="60"/>
        <end position="81"/>
    </location>
</feature>
<feature type="transmembrane region" description="Helical" evidence="1">
    <location>
        <begin position="161"/>
        <end position="182"/>
    </location>
</feature>
<keyword evidence="1" id="KW-0472">Membrane</keyword>
<sequence>MPFTLSHAAAVLPAVRGDGRGRGRLVPAVLVAGSFAPDMTYYAASAVPGAMEFGNVTHSFPGVFTVDVAITWATVALWLLLREPLVALLPRARRPRTATLLRCGTPRARATPSLALWWYVSAVLGGLTHVVWDAFTHHDRWGVRLFPVLDRQLGGRPLFSALQYGSSALAALLITAFVVRALRRVPAAEPVGVPVLSVRDRWAAGVVLAACALIAATERASTWWAYWGSTASPWDLIPTLCFGAGAGLVLGVLLYAVGVRVWRPAPPGVPGDPDAVSAGRDRSAGSR</sequence>
<organism evidence="2 3">
    <name type="scientific">Streptomyces prunicolor</name>
    <dbReference type="NCBI Taxonomy" id="67348"/>
    <lineage>
        <taxon>Bacteria</taxon>
        <taxon>Bacillati</taxon>
        <taxon>Actinomycetota</taxon>
        <taxon>Actinomycetes</taxon>
        <taxon>Kitasatosporales</taxon>
        <taxon>Streptomycetaceae</taxon>
        <taxon>Streptomyces</taxon>
    </lineage>
</organism>
<feature type="transmembrane region" description="Helical" evidence="1">
    <location>
        <begin position="202"/>
        <end position="224"/>
    </location>
</feature>
<dbReference type="Proteomes" id="UP001187346">
    <property type="component" value="Unassembled WGS sequence"/>
</dbReference>
<keyword evidence="1" id="KW-1133">Transmembrane helix</keyword>
<dbReference type="EMBL" id="JAWMAJ010000275">
    <property type="protein sequence ID" value="MDV7223045.1"/>
    <property type="molecule type" value="Genomic_DNA"/>
</dbReference>
<protein>
    <submittedName>
        <fullName evidence="2">DUF4184 family protein</fullName>
    </submittedName>
</protein>
<evidence type="ECO:0000313" key="3">
    <source>
        <dbReference type="Proteomes" id="UP001187346"/>
    </source>
</evidence>
<evidence type="ECO:0000256" key="1">
    <source>
        <dbReference type="SAM" id="Phobius"/>
    </source>
</evidence>
<keyword evidence="1" id="KW-0812">Transmembrane</keyword>
<proteinExistence type="predicted"/>
<dbReference type="Pfam" id="PF13803">
    <property type="entry name" value="DUF4184"/>
    <property type="match status" value="1"/>
</dbReference>
<accession>A0ABU4FR42</accession>
<feature type="transmembrane region" description="Helical" evidence="1">
    <location>
        <begin position="116"/>
        <end position="135"/>
    </location>
</feature>
<dbReference type="InterPro" id="IPR025238">
    <property type="entry name" value="DUF4184"/>
</dbReference>
<feature type="transmembrane region" description="Helical" evidence="1">
    <location>
        <begin position="236"/>
        <end position="257"/>
    </location>
</feature>
<gene>
    <name evidence="2" type="ORF">R5A26_44700</name>
</gene>
<comment type="caution">
    <text evidence="2">The sequence shown here is derived from an EMBL/GenBank/DDBJ whole genome shotgun (WGS) entry which is preliminary data.</text>
</comment>
<name>A0ABU4FR42_9ACTN</name>
<dbReference type="RefSeq" id="WP_317775653.1">
    <property type="nucleotide sequence ID" value="NZ_JAWMAJ010000275.1"/>
</dbReference>
<keyword evidence="3" id="KW-1185">Reference proteome</keyword>
<evidence type="ECO:0000313" key="2">
    <source>
        <dbReference type="EMBL" id="MDV7223045.1"/>
    </source>
</evidence>
<reference evidence="2 3" key="1">
    <citation type="submission" date="2023-10" db="EMBL/GenBank/DDBJ databases">
        <title>Characterization of rhizosphere-enriched actinobacteria from wheat plants lab-grown on chernevaya soil.</title>
        <authorList>
            <person name="Tikhonova E.N."/>
            <person name="Konopkin A."/>
            <person name="Kravchenko I.K."/>
        </authorList>
    </citation>
    <scope>NUCLEOTIDE SEQUENCE [LARGE SCALE GENOMIC DNA]</scope>
    <source>
        <strain evidence="2 3">RR29</strain>
    </source>
</reference>